<dbReference type="PATRIC" id="fig|447.4.peg.3379"/>
<dbReference type="Pfam" id="PF13505">
    <property type="entry name" value="OMP_b-brl"/>
    <property type="match status" value="1"/>
</dbReference>
<dbReference type="InterPro" id="IPR011250">
    <property type="entry name" value="OMP/PagP_B-barrel"/>
</dbReference>
<evidence type="ECO:0000313" key="5">
    <source>
        <dbReference type="Proteomes" id="UP000054695"/>
    </source>
</evidence>
<dbReference type="InterPro" id="IPR027385">
    <property type="entry name" value="Beta-barrel_OMP"/>
</dbReference>
<proteinExistence type="predicted"/>
<keyword evidence="1 2" id="KW-0732">Signal</keyword>
<dbReference type="AlphaFoldDB" id="A0A0W0REZ0"/>
<feature type="chain" id="PRO_5006910827" evidence="2">
    <location>
        <begin position="29"/>
        <end position="282"/>
    </location>
</feature>
<name>A0A0W0REZ0_LEGBO</name>
<dbReference type="Proteomes" id="UP000054695">
    <property type="component" value="Unassembled WGS sequence"/>
</dbReference>
<keyword evidence="5" id="KW-1185">Reference proteome</keyword>
<reference evidence="4 5" key="1">
    <citation type="submission" date="2015-11" db="EMBL/GenBank/DDBJ databases">
        <title>Genomic analysis of 38 Legionella species identifies large and diverse effector repertoires.</title>
        <authorList>
            <person name="Burstein D."/>
            <person name="Amaro F."/>
            <person name="Zusman T."/>
            <person name="Lifshitz Z."/>
            <person name="Cohen O."/>
            <person name="Gilbert J.A."/>
            <person name="Pupko T."/>
            <person name="Shuman H.A."/>
            <person name="Segal G."/>
        </authorList>
    </citation>
    <scope>NUCLEOTIDE SEQUENCE [LARGE SCALE GENOMIC DNA]</scope>
    <source>
        <strain evidence="4 5">WIGA</strain>
    </source>
</reference>
<evidence type="ECO:0000259" key="3">
    <source>
        <dbReference type="Pfam" id="PF13505"/>
    </source>
</evidence>
<sequence>MKKLLKSKYGFALAIFGLTVISVQPSIAATSPVVKKPAVWKDQIEKKVEWFAMSWRPFATVSLGAAFTDDAGKSQFISIDDPVQDESFSYDADNTDQSKFIYGVSLGIEILLNPSWFLQTGFSYYQPMEFHTHGVVTQGASDVLIFDSFSYKYDIQAHQVLFENKLLYNLMYQSLTFHPYISGGVGVSSNTAKDYSVNIVPQFSTFSNQFKDETRTSFSYRVGAGVDYEVTNHIRVGVGYRFSDFGKVELGNASIDGVPTFNNLSQSHLYTNEVLGQITFVV</sequence>
<protein>
    <submittedName>
        <fullName evidence="4">Opacity family porin protein</fullName>
    </submittedName>
</protein>
<accession>A0A0W0REZ0</accession>
<dbReference type="RefSeq" id="WP_235810583.1">
    <property type="nucleotide sequence ID" value="NZ_LNXU01000045.1"/>
</dbReference>
<dbReference type="STRING" id="447.Lboz_3164"/>
<dbReference type="EMBL" id="LNXU01000045">
    <property type="protein sequence ID" value="KTC69648.1"/>
    <property type="molecule type" value="Genomic_DNA"/>
</dbReference>
<evidence type="ECO:0000256" key="2">
    <source>
        <dbReference type="SAM" id="SignalP"/>
    </source>
</evidence>
<feature type="domain" description="Outer membrane protein beta-barrel" evidence="3">
    <location>
        <begin position="89"/>
        <end position="251"/>
    </location>
</feature>
<dbReference type="Gene3D" id="2.40.160.20">
    <property type="match status" value="2"/>
</dbReference>
<evidence type="ECO:0000313" key="4">
    <source>
        <dbReference type="EMBL" id="KTC69648.1"/>
    </source>
</evidence>
<evidence type="ECO:0000256" key="1">
    <source>
        <dbReference type="ARBA" id="ARBA00022729"/>
    </source>
</evidence>
<dbReference type="SUPFAM" id="SSF56925">
    <property type="entry name" value="OMPA-like"/>
    <property type="match status" value="2"/>
</dbReference>
<gene>
    <name evidence="4" type="ORF">Lboz_3164</name>
</gene>
<comment type="caution">
    <text evidence="4">The sequence shown here is derived from an EMBL/GenBank/DDBJ whole genome shotgun (WGS) entry which is preliminary data.</text>
</comment>
<feature type="signal peptide" evidence="2">
    <location>
        <begin position="1"/>
        <end position="28"/>
    </location>
</feature>
<organism evidence="4 5">
    <name type="scientific">Legionella bozemanae</name>
    <name type="common">Fluoribacter bozemanae</name>
    <dbReference type="NCBI Taxonomy" id="447"/>
    <lineage>
        <taxon>Bacteria</taxon>
        <taxon>Pseudomonadati</taxon>
        <taxon>Pseudomonadota</taxon>
        <taxon>Gammaproteobacteria</taxon>
        <taxon>Legionellales</taxon>
        <taxon>Legionellaceae</taxon>
        <taxon>Legionella</taxon>
    </lineage>
</organism>